<protein>
    <recommendedName>
        <fullName evidence="4">DUF2975 domain-containing protein</fullName>
    </recommendedName>
</protein>
<feature type="transmembrane region" description="Helical" evidence="1">
    <location>
        <begin position="29"/>
        <end position="49"/>
    </location>
</feature>
<keyword evidence="1" id="KW-0472">Membrane</keyword>
<dbReference type="EMBL" id="JAVDYI010000001">
    <property type="protein sequence ID" value="MDR7358846.1"/>
    <property type="molecule type" value="Genomic_DNA"/>
</dbReference>
<proteinExistence type="predicted"/>
<dbReference type="RefSeq" id="WP_310290923.1">
    <property type="nucleotide sequence ID" value="NZ_BAAAWO010000001.1"/>
</dbReference>
<organism evidence="2 3">
    <name type="scientific">Paeniglutamicibacter sulfureus</name>
    <dbReference type="NCBI Taxonomy" id="43666"/>
    <lineage>
        <taxon>Bacteria</taxon>
        <taxon>Bacillati</taxon>
        <taxon>Actinomycetota</taxon>
        <taxon>Actinomycetes</taxon>
        <taxon>Micrococcales</taxon>
        <taxon>Micrococcaceae</taxon>
        <taxon>Paeniglutamicibacter</taxon>
    </lineage>
</organism>
<feature type="transmembrane region" description="Helical" evidence="1">
    <location>
        <begin position="97"/>
        <end position="119"/>
    </location>
</feature>
<keyword evidence="1" id="KW-1133">Transmembrane helix</keyword>
<sequence length="180" mass="19624">MQLIRGVREGLRHREENAAAEKPDWTTRIVLLSIPILVAGGMIWFGLGVQSPDQLLAGAALLAGALLTGFSQVAAWRERILMRDEQARTRALDEAAAHILLSLVAGVAITVLVVSLVVIPSEDIPAWVEQIRVVLGAISVAVLSYVGLTLLIVANLLWDAFQFEKQDAERENLEDLPNED</sequence>
<feature type="transmembrane region" description="Helical" evidence="1">
    <location>
        <begin position="131"/>
        <end position="158"/>
    </location>
</feature>
<evidence type="ECO:0008006" key="4">
    <source>
        <dbReference type="Google" id="ProtNLM"/>
    </source>
</evidence>
<gene>
    <name evidence="2" type="ORF">J2S64_002537</name>
</gene>
<keyword evidence="3" id="KW-1185">Reference proteome</keyword>
<accession>A0ABU2BJM0</accession>
<reference evidence="2 3" key="1">
    <citation type="submission" date="2023-07" db="EMBL/GenBank/DDBJ databases">
        <title>Sequencing the genomes of 1000 actinobacteria strains.</title>
        <authorList>
            <person name="Klenk H.-P."/>
        </authorList>
    </citation>
    <scope>NUCLEOTIDE SEQUENCE [LARGE SCALE GENOMIC DNA]</scope>
    <source>
        <strain evidence="2 3">DSM 20167</strain>
    </source>
</reference>
<feature type="transmembrane region" description="Helical" evidence="1">
    <location>
        <begin position="55"/>
        <end position="76"/>
    </location>
</feature>
<comment type="caution">
    <text evidence="2">The sequence shown here is derived from an EMBL/GenBank/DDBJ whole genome shotgun (WGS) entry which is preliminary data.</text>
</comment>
<evidence type="ECO:0000256" key="1">
    <source>
        <dbReference type="SAM" id="Phobius"/>
    </source>
</evidence>
<evidence type="ECO:0000313" key="2">
    <source>
        <dbReference type="EMBL" id="MDR7358846.1"/>
    </source>
</evidence>
<keyword evidence="1" id="KW-0812">Transmembrane</keyword>
<evidence type="ECO:0000313" key="3">
    <source>
        <dbReference type="Proteomes" id="UP001183817"/>
    </source>
</evidence>
<name>A0ABU2BJM0_9MICC</name>
<dbReference type="Proteomes" id="UP001183817">
    <property type="component" value="Unassembled WGS sequence"/>
</dbReference>